<dbReference type="PRINTS" id="PR00019">
    <property type="entry name" value="LEURICHRPT"/>
</dbReference>
<evidence type="ECO:0000256" key="1">
    <source>
        <dbReference type="ARBA" id="ARBA00004162"/>
    </source>
</evidence>
<keyword evidence="10 26" id="KW-0732">Signal</keyword>
<keyword evidence="5" id="KW-0723">Serine/threonine-protein kinase</keyword>
<reference evidence="29" key="2">
    <citation type="journal article" date="2018" name="Plant J.">
        <title>The Sorghum bicolor reference genome: improved assembly, gene annotations, a transcriptome atlas, and signatures of genome organization.</title>
        <authorList>
            <person name="McCormick R.F."/>
            <person name="Truong S.K."/>
            <person name="Sreedasyam A."/>
            <person name="Jenkins J."/>
            <person name="Shu S."/>
            <person name="Sims D."/>
            <person name="Kennedy M."/>
            <person name="Amirebrahimi M."/>
            <person name="Weers B.D."/>
            <person name="McKinley B."/>
            <person name="Mattison A."/>
            <person name="Morishige D.T."/>
            <person name="Grimwood J."/>
            <person name="Schmutz J."/>
            <person name="Mullet J.E."/>
        </authorList>
    </citation>
    <scope>NUCLEOTIDE SEQUENCE [LARGE SCALE GENOMIC DNA]</scope>
    <source>
        <strain evidence="29">cv. BTx623</strain>
    </source>
</reference>
<dbReference type="OMA" id="MQMPNLM"/>
<comment type="function">
    <text evidence="21">Receptor kinase that detects X.oryzae pv. oryzae protein Ax21 to promote innate immunity. Following X.oryzae pv. oryzae protein Ax21 detection, undergoes cleavage, releasing the processed protein kinase Xa21 chain.</text>
</comment>
<evidence type="ECO:0000256" key="9">
    <source>
        <dbReference type="ARBA" id="ARBA00022692"/>
    </source>
</evidence>
<evidence type="ECO:0000256" key="2">
    <source>
        <dbReference type="ARBA" id="ARBA00004389"/>
    </source>
</evidence>
<evidence type="ECO:0000256" key="12">
    <source>
        <dbReference type="ARBA" id="ARBA00022741"/>
    </source>
</evidence>
<keyword evidence="17" id="KW-0675">Receptor</keyword>
<keyword evidence="13" id="KW-0418">Kinase</keyword>
<dbReference type="Gramene" id="EES05423">
    <property type="protein sequence ID" value="EES05423"/>
    <property type="gene ID" value="SORBI_3004G214900"/>
</dbReference>
<dbReference type="PANTHER" id="PTHR27008:SF593">
    <property type="entry name" value="OS02G0615800 PROTEIN"/>
    <property type="match status" value="1"/>
</dbReference>
<dbReference type="PANTHER" id="PTHR27008">
    <property type="entry name" value="OS04G0122200 PROTEIN"/>
    <property type="match status" value="1"/>
</dbReference>
<evidence type="ECO:0000256" key="26">
    <source>
        <dbReference type="SAM" id="SignalP"/>
    </source>
</evidence>
<evidence type="ECO:0000313" key="29">
    <source>
        <dbReference type="Proteomes" id="UP000000768"/>
    </source>
</evidence>
<evidence type="ECO:0000256" key="25">
    <source>
        <dbReference type="SAM" id="Phobius"/>
    </source>
</evidence>
<comment type="subcellular location">
    <subcellularLocation>
        <location evidence="1">Cell membrane</location>
        <topology evidence="1">Single-pass membrane protein</topology>
    </subcellularLocation>
    <subcellularLocation>
        <location evidence="2">Endoplasmic reticulum membrane</location>
        <topology evidence="2">Single-pass membrane protein</topology>
    </subcellularLocation>
</comment>
<evidence type="ECO:0000256" key="16">
    <source>
        <dbReference type="ARBA" id="ARBA00023136"/>
    </source>
</evidence>
<dbReference type="FunFam" id="3.80.10.10:FF:000275">
    <property type="entry name" value="Leucine-rich repeat receptor-like protein kinase"/>
    <property type="match status" value="1"/>
</dbReference>
<evidence type="ECO:0000256" key="8">
    <source>
        <dbReference type="ARBA" id="ARBA00022679"/>
    </source>
</evidence>
<dbReference type="InterPro" id="IPR001245">
    <property type="entry name" value="Ser-Thr/Tyr_kinase_cat_dom"/>
</dbReference>
<dbReference type="Gene3D" id="3.80.10.10">
    <property type="entry name" value="Ribonuclease Inhibitor"/>
    <property type="match status" value="3"/>
</dbReference>
<dbReference type="SUPFAM" id="SSF56112">
    <property type="entry name" value="Protein kinase-like (PK-like)"/>
    <property type="match status" value="1"/>
</dbReference>
<keyword evidence="16 25" id="KW-0472">Membrane</keyword>
<sequence length="990" mass="108375">MRHSKPPVKLAMLLLFPLLLCCGLDNIRCSTLHENREDLRALLDFKQGINDPYGALSNWTTKTHFCRWNGVNCSSSRPWRVTKLNLTGQGLGGPISSSLGNLTFLETLVLSKNNLIGPIPLLNKLQHLKTLILGGNSLQGVIPDALTNCSNLAYLDLSVNNLTGPIPTRIGFLSKLVALALENNNLDGVIPPGLGNITTLQKFSLAENNLSGTIPDDIWQMPNITVVILDGNKLSGRISQNISNLSLQMLSLTSNMLSSTLPSNIGDALPNLRTLWLSKNMFEGTIPASLGNASDLEDIDLSENHFTGQIPSSLGNLSGLYDLILEDNMLEAKENEGWEFFHALANCRILKVLSLSLNQLQGVIPNSIANLSTSLTNLIMGGNYLSGTVPSSIGKFNKLIKLSLDGNNLTGTIDEWVRNLTSLQHLNLEVNNLIGTFPPSISSLTNLTYLSLANNKFTGFLPPSLGNLQRMTNFNLSHNKFQGGIPVAFGNLQQLVIIDLSWNNISGEIPATLGQCQLLTIIEMGQNLLVGIIPTTFDKLYSLSMLNLSHNKLSGPLPDYLNDLKLLSKLDLSYNNFQGEIPRTGIFDNATVVLLDGNPGLCGGSMDLHKPSCHNVSRRTRIVNYLVKILIPIFGFMSLLLLVYFLLLHKKTSSREQLSQLPFVEHFEKVTYNDLAQATRDFSESNLIGRGSYGSVYSGKLKENKMEVAVKVFDLDMRGAERSFLAECEALRSIQHRNLLPILTACSTVDSAGNVFKALVYELMPNGNLDTWIHHRGDEGAPKQLSLIQRVGIAVNIADALDYLHHDCGRPTVHCDLKPSNILLNDDMNALLGDFGIARLYADPQSMWAGSISSIGVKGTIGYIPPEYGGGGHVSTSGDAYSFGVVLLEILTAKRPTDPMFTDGLDIISFVENSFPDQISHVIDAHLAEECKNLTQEKKVTENEIYECLVAVLQVALSCTRSLPSERLNMKQVASKLHAINTSYLGSKYK</sequence>
<gene>
    <name evidence="28" type="ORF">SORBI_3004G214900</name>
</gene>
<dbReference type="GO" id="GO:0005886">
    <property type="term" value="C:plasma membrane"/>
    <property type="evidence" value="ECO:0007669"/>
    <property type="project" value="UniProtKB-SubCell"/>
</dbReference>
<proteinExistence type="predicted"/>
<comment type="catalytic activity">
    <reaction evidence="20">
        <text>L-seryl-[protein] + ATP = O-phospho-L-seryl-[protein] + ADP + H(+)</text>
        <dbReference type="Rhea" id="RHEA:17989"/>
        <dbReference type="Rhea" id="RHEA-COMP:9863"/>
        <dbReference type="Rhea" id="RHEA-COMP:11604"/>
        <dbReference type="ChEBI" id="CHEBI:15378"/>
        <dbReference type="ChEBI" id="CHEBI:29999"/>
        <dbReference type="ChEBI" id="CHEBI:30616"/>
        <dbReference type="ChEBI" id="CHEBI:83421"/>
        <dbReference type="ChEBI" id="CHEBI:456216"/>
        <dbReference type="EC" id="2.7.11.1"/>
    </reaction>
</comment>
<feature type="chain" id="PRO_5005668454" description="Receptor kinase-like protein Xa21" evidence="26">
    <location>
        <begin position="24"/>
        <end position="990"/>
    </location>
</feature>
<evidence type="ECO:0000256" key="17">
    <source>
        <dbReference type="ARBA" id="ARBA00023170"/>
    </source>
</evidence>
<evidence type="ECO:0000256" key="6">
    <source>
        <dbReference type="ARBA" id="ARBA00022553"/>
    </source>
</evidence>
<dbReference type="Pfam" id="PF00560">
    <property type="entry name" value="LRR_1"/>
    <property type="match status" value="6"/>
</dbReference>
<evidence type="ECO:0000256" key="18">
    <source>
        <dbReference type="ARBA" id="ARBA00023180"/>
    </source>
</evidence>
<keyword evidence="4" id="KW-1003">Cell membrane</keyword>
<dbReference type="SMART" id="SM00369">
    <property type="entry name" value="LRR_TYP"/>
    <property type="match status" value="9"/>
</dbReference>
<dbReference type="SMART" id="SM00220">
    <property type="entry name" value="S_TKc"/>
    <property type="match status" value="1"/>
</dbReference>
<dbReference type="FunFam" id="1.10.510.10:FF:000358">
    <property type="entry name" value="Putative leucine-rich repeat receptor-like serine/threonine-protein kinase"/>
    <property type="match status" value="1"/>
</dbReference>
<dbReference type="eggNOG" id="ENOG502QPYS">
    <property type="taxonomic scope" value="Eukaryota"/>
</dbReference>
<dbReference type="EC" id="2.7.11.1" evidence="3"/>
<reference evidence="28 29" key="1">
    <citation type="journal article" date="2009" name="Nature">
        <title>The Sorghum bicolor genome and the diversification of grasses.</title>
        <authorList>
            <person name="Paterson A.H."/>
            <person name="Bowers J.E."/>
            <person name="Bruggmann R."/>
            <person name="Dubchak I."/>
            <person name="Grimwood J."/>
            <person name="Gundlach H."/>
            <person name="Haberer G."/>
            <person name="Hellsten U."/>
            <person name="Mitros T."/>
            <person name="Poliakov A."/>
            <person name="Schmutz J."/>
            <person name="Spannagl M."/>
            <person name="Tang H."/>
            <person name="Wang X."/>
            <person name="Wicker T."/>
            <person name="Bharti A.K."/>
            <person name="Chapman J."/>
            <person name="Feltus F.A."/>
            <person name="Gowik U."/>
            <person name="Grigoriev I.V."/>
            <person name="Lyons E."/>
            <person name="Maher C.A."/>
            <person name="Martis M."/>
            <person name="Narechania A."/>
            <person name="Otillar R.P."/>
            <person name="Penning B.W."/>
            <person name="Salamov A.A."/>
            <person name="Wang Y."/>
            <person name="Zhang L."/>
            <person name="Carpita N.C."/>
            <person name="Freeling M."/>
            <person name="Gingle A.R."/>
            <person name="Hash C.T."/>
            <person name="Keller B."/>
            <person name="Klein P."/>
            <person name="Kresovich S."/>
            <person name="McCann M.C."/>
            <person name="Ming R."/>
            <person name="Peterson D.G."/>
            <person name="Mehboob-ur-Rahman"/>
            <person name="Ware D."/>
            <person name="Westhoff P."/>
            <person name="Mayer K.F."/>
            <person name="Messing J."/>
            <person name="Rokhsar D.S."/>
        </authorList>
    </citation>
    <scope>NUCLEOTIDE SEQUENCE [LARGE SCALE GENOMIC DNA]</scope>
    <source>
        <strain evidence="29">cv. BTx623</strain>
    </source>
</reference>
<dbReference type="KEGG" id="sbi:8072464"/>
<feature type="binding site" evidence="24">
    <location>
        <position position="711"/>
    </location>
    <ligand>
        <name>ATP</name>
        <dbReference type="ChEBI" id="CHEBI:30616"/>
    </ligand>
</feature>
<dbReference type="EMBL" id="CM000763">
    <property type="protein sequence ID" value="EES05423.1"/>
    <property type="molecule type" value="Genomic_DNA"/>
</dbReference>
<dbReference type="InterPro" id="IPR017441">
    <property type="entry name" value="Protein_kinase_ATP_BS"/>
</dbReference>
<dbReference type="Pfam" id="PF13855">
    <property type="entry name" value="LRR_8"/>
    <property type="match status" value="3"/>
</dbReference>
<dbReference type="PROSITE" id="PS00107">
    <property type="entry name" value="PROTEIN_KINASE_ATP"/>
    <property type="match status" value="1"/>
</dbReference>
<dbReference type="OrthoDB" id="676979at2759"/>
<evidence type="ECO:0000256" key="11">
    <source>
        <dbReference type="ARBA" id="ARBA00022737"/>
    </source>
</evidence>
<accession>C5XXN2</accession>
<evidence type="ECO:0000256" key="19">
    <source>
        <dbReference type="ARBA" id="ARBA00047899"/>
    </source>
</evidence>
<name>C5XXN2_SORBI</name>
<dbReference type="InterPro" id="IPR013210">
    <property type="entry name" value="LRR_N_plant-typ"/>
</dbReference>
<dbReference type="SUPFAM" id="SSF52058">
    <property type="entry name" value="L domain-like"/>
    <property type="match status" value="1"/>
</dbReference>
<evidence type="ECO:0000256" key="20">
    <source>
        <dbReference type="ARBA" id="ARBA00048679"/>
    </source>
</evidence>
<dbReference type="InParanoid" id="C5XXN2"/>
<dbReference type="AlphaFoldDB" id="C5XXN2"/>
<keyword evidence="29" id="KW-1185">Reference proteome</keyword>
<dbReference type="HOGENOM" id="CLU_000288_22_0_1"/>
<dbReference type="FunFam" id="3.80.10.10:FF:000095">
    <property type="entry name" value="LRR receptor-like serine/threonine-protein kinase GSO1"/>
    <property type="match status" value="1"/>
</dbReference>
<evidence type="ECO:0000256" key="15">
    <source>
        <dbReference type="ARBA" id="ARBA00022989"/>
    </source>
</evidence>
<organism evidence="28 29">
    <name type="scientific">Sorghum bicolor</name>
    <name type="common">Sorghum</name>
    <name type="synonym">Sorghum vulgare</name>
    <dbReference type="NCBI Taxonomy" id="4558"/>
    <lineage>
        <taxon>Eukaryota</taxon>
        <taxon>Viridiplantae</taxon>
        <taxon>Streptophyta</taxon>
        <taxon>Embryophyta</taxon>
        <taxon>Tracheophyta</taxon>
        <taxon>Spermatophyta</taxon>
        <taxon>Magnoliopsida</taxon>
        <taxon>Liliopsida</taxon>
        <taxon>Poales</taxon>
        <taxon>Poaceae</taxon>
        <taxon>PACMAD clade</taxon>
        <taxon>Panicoideae</taxon>
        <taxon>Andropogonodae</taxon>
        <taxon>Andropogoneae</taxon>
        <taxon>Sorghinae</taxon>
        <taxon>Sorghum</taxon>
    </lineage>
</organism>
<dbReference type="Pfam" id="PF08263">
    <property type="entry name" value="LRRNT_2"/>
    <property type="match status" value="1"/>
</dbReference>
<evidence type="ECO:0000256" key="14">
    <source>
        <dbReference type="ARBA" id="ARBA00022840"/>
    </source>
</evidence>
<evidence type="ECO:0000256" key="22">
    <source>
        <dbReference type="ARBA" id="ARBA00056628"/>
    </source>
</evidence>
<evidence type="ECO:0000313" key="28">
    <source>
        <dbReference type="EMBL" id="EES05423.1"/>
    </source>
</evidence>
<dbReference type="InterPro" id="IPR003591">
    <property type="entry name" value="Leu-rich_rpt_typical-subtyp"/>
</dbReference>
<feature type="domain" description="Protein kinase" evidence="27">
    <location>
        <begin position="682"/>
        <end position="981"/>
    </location>
</feature>
<comment type="function">
    <text evidence="22">The processed protein kinase Xa21 chain released by protein cleavage after X.oryzae pv. oryzae protein Ax21 detection translocates into the nucleus where it can bind and regulate WRKY62, a transcription factor. Confers resistance to the bacterial pathogen X.oryzae pv. oryzae (Xoo).</text>
</comment>
<evidence type="ECO:0000256" key="23">
    <source>
        <dbReference type="ARBA" id="ARBA00072040"/>
    </source>
</evidence>
<dbReference type="PROSITE" id="PS50011">
    <property type="entry name" value="PROTEIN_KINASE_DOM"/>
    <property type="match status" value="1"/>
</dbReference>
<keyword evidence="14 24" id="KW-0067">ATP-binding</keyword>
<evidence type="ECO:0000256" key="7">
    <source>
        <dbReference type="ARBA" id="ARBA00022614"/>
    </source>
</evidence>
<dbReference type="GO" id="GO:0004674">
    <property type="term" value="F:protein serine/threonine kinase activity"/>
    <property type="evidence" value="ECO:0007669"/>
    <property type="project" value="UniProtKB-KW"/>
</dbReference>
<feature type="transmembrane region" description="Helical" evidence="25">
    <location>
        <begin position="625"/>
        <end position="647"/>
    </location>
</feature>
<keyword evidence="18" id="KW-0325">Glycoprotein</keyword>
<comment type="catalytic activity">
    <reaction evidence="19">
        <text>L-threonyl-[protein] + ATP = O-phospho-L-threonyl-[protein] + ADP + H(+)</text>
        <dbReference type="Rhea" id="RHEA:46608"/>
        <dbReference type="Rhea" id="RHEA-COMP:11060"/>
        <dbReference type="Rhea" id="RHEA-COMP:11605"/>
        <dbReference type="ChEBI" id="CHEBI:15378"/>
        <dbReference type="ChEBI" id="CHEBI:30013"/>
        <dbReference type="ChEBI" id="CHEBI:30616"/>
        <dbReference type="ChEBI" id="CHEBI:61977"/>
        <dbReference type="ChEBI" id="CHEBI:456216"/>
        <dbReference type="EC" id="2.7.11.1"/>
    </reaction>
</comment>
<evidence type="ECO:0000256" key="5">
    <source>
        <dbReference type="ARBA" id="ARBA00022527"/>
    </source>
</evidence>
<evidence type="ECO:0000256" key="4">
    <source>
        <dbReference type="ARBA" id="ARBA00022475"/>
    </source>
</evidence>
<protein>
    <recommendedName>
        <fullName evidence="23">Receptor kinase-like protein Xa21</fullName>
        <ecNumber evidence="3">2.7.11.1</ecNumber>
    </recommendedName>
</protein>
<dbReference type="Gene3D" id="1.10.510.10">
    <property type="entry name" value="Transferase(Phosphotransferase) domain 1"/>
    <property type="match status" value="1"/>
</dbReference>
<evidence type="ECO:0000256" key="21">
    <source>
        <dbReference type="ARBA" id="ARBA00054320"/>
    </source>
</evidence>
<dbReference type="GO" id="GO:0005524">
    <property type="term" value="F:ATP binding"/>
    <property type="evidence" value="ECO:0007669"/>
    <property type="project" value="UniProtKB-UniRule"/>
</dbReference>
<dbReference type="GO" id="GO:0005789">
    <property type="term" value="C:endoplasmic reticulum membrane"/>
    <property type="evidence" value="ECO:0007669"/>
    <property type="project" value="UniProtKB-SubCell"/>
</dbReference>
<evidence type="ECO:0000256" key="13">
    <source>
        <dbReference type="ARBA" id="ARBA00022777"/>
    </source>
</evidence>
<keyword evidence="11" id="KW-0677">Repeat</keyword>
<evidence type="ECO:0000256" key="24">
    <source>
        <dbReference type="PROSITE-ProRule" id="PRU10141"/>
    </source>
</evidence>
<dbReference type="InterPro" id="IPR011009">
    <property type="entry name" value="Kinase-like_dom_sf"/>
</dbReference>
<dbReference type="SUPFAM" id="SSF52047">
    <property type="entry name" value="RNI-like"/>
    <property type="match status" value="1"/>
</dbReference>
<evidence type="ECO:0000259" key="27">
    <source>
        <dbReference type="PROSITE" id="PS50011"/>
    </source>
</evidence>
<keyword evidence="8" id="KW-0808">Transferase</keyword>
<keyword evidence="6" id="KW-0597">Phosphoprotein</keyword>
<feature type="signal peptide" evidence="26">
    <location>
        <begin position="1"/>
        <end position="23"/>
    </location>
</feature>
<dbReference type="InterPro" id="IPR001611">
    <property type="entry name" value="Leu-rich_rpt"/>
</dbReference>
<dbReference type="Pfam" id="PF07714">
    <property type="entry name" value="PK_Tyr_Ser-Thr"/>
    <property type="match status" value="1"/>
</dbReference>
<keyword evidence="15 25" id="KW-1133">Transmembrane helix</keyword>
<dbReference type="InterPro" id="IPR051809">
    <property type="entry name" value="Plant_receptor-like_S/T_kinase"/>
</dbReference>
<keyword evidence="12 24" id="KW-0547">Nucleotide-binding</keyword>
<keyword evidence="9 25" id="KW-0812">Transmembrane</keyword>
<dbReference type="Gene3D" id="3.30.200.20">
    <property type="entry name" value="Phosphorylase Kinase, domain 1"/>
    <property type="match status" value="1"/>
</dbReference>
<dbReference type="Proteomes" id="UP000000768">
    <property type="component" value="Chromosome 4"/>
</dbReference>
<evidence type="ECO:0000256" key="10">
    <source>
        <dbReference type="ARBA" id="ARBA00022729"/>
    </source>
</evidence>
<dbReference type="FunFam" id="3.30.200.20:FF:000432">
    <property type="entry name" value="LRR receptor-like serine/threonine-protein kinase EFR"/>
    <property type="match status" value="1"/>
</dbReference>
<dbReference type="FunFam" id="3.80.10.10:FF:000041">
    <property type="entry name" value="LRR receptor-like serine/threonine-protein kinase ERECTA"/>
    <property type="match status" value="1"/>
</dbReference>
<dbReference type="InterPro" id="IPR032675">
    <property type="entry name" value="LRR_dom_sf"/>
</dbReference>
<evidence type="ECO:0000256" key="3">
    <source>
        <dbReference type="ARBA" id="ARBA00012513"/>
    </source>
</evidence>
<keyword evidence="7" id="KW-0433">Leucine-rich repeat</keyword>
<dbReference type="InterPro" id="IPR000719">
    <property type="entry name" value="Prot_kinase_dom"/>
</dbReference>